<dbReference type="Proteomes" id="UP000440694">
    <property type="component" value="Unassembled WGS sequence"/>
</dbReference>
<organism evidence="2 3">
    <name type="scientific">Hyphomicrobium album</name>
    <dbReference type="NCBI Taxonomy" id="2665159"/>
    <lineage>
        <taxon>Bacteria</taxon>
        <taxon>Pseudomonadati</taxon>
        <taxon>Pseudomonadota</taxon>
        <taxon>Alphaproteobacteria</taxon>
        <taxon>Hyphomicrobiales</taxon>
        <taxon>Hyphomicrobiaceae</taxon>
        <taxon>Hyphomicrobium</taxon>
    </lineage>
</organism>
<proteinExistence type="predicted"/>
<dbReference type="SUPFAM" id="SSF53067">
    <property type="entry name" value="Actin-like ATPase domain"/>
    <property type="match status" value="2"/>
</dbReference>
<dbReference type="Pfam" id="PF01869">
    <property type="entry name" value="BcrAD_BadFG"/>
    <property type="match status" value="1"/>
</dbReference>
<feature type="domain" description="ATPase BadF/BadG/BcrA/BcrD type" evidence="1">
    <location>
        <begin position="15"/>
        <end position="288"/>
    </location>
</feature>
<dbReference type="AlphaFoldDB" id="A0A6I3KTV1"/>
<comment type="caution">
    <text evidence="2">The sequence shown here is derived from an EMBL/GenBank/DDBJ whole genome shotgun (WGS) entry which is preliminary data.</text>
</comment>
<protein>
    <submittedName>
        <fullName evidence="2">N-acetylglucosamine kinase</fullName>
    </submittedName>
</protein>
<dbReference type="InterPro" id="IPR002731">
    <property type="entry name" value="ATPase_BadF"/>
</dbReference>
<dbReference type="CDD" id="cd24082">
    <property type="entry name" value="ASKHA_NBD_GspK-like"/>
    <property type="match status" value="1"/>
</dbReference>
<dbReference type="PANTHER" id="PTHR43190">
    <property type="entry name" value="N-ACETYL-D-GLUCOSAMINE KINASE"/>
    <property type="match status" value="1"/>
</dbReference>
<name>A0A6I3KTV1_9HYPH</name>
<dbReference type="EMBL" id="WMBQ01000002">
    <property type="protein sequence ID" value="MTD96111.1"/>
    <property type="molecule type" value="Genomic_DNA"/>
</dbReference>
<keyword evidence="3" id="KW-1185">Reference proteome</keyword>
<evidence type="ECO:0000313" key="3">
    <source>
        <dbReference type="Proteomes" id="UP000440694"/>
    </source>
</evidence>
<dbReference type="RefSeq" id="WP_154740573.1">
    <property type="nucleotide sequence ID" value="NZ_WMBQ01000002.1"/>
</dbReference>
<sequence>MLGTLHPMAVTALLLGVDGGGTGCRARLTDLEGQVWGEGAAGPANIRFGLKESFASVMRATDACLEQAGLSLADTDIVACLALAGASEPTHLAAARTYNLPFSHTLITTDAHAACIGAHGGRNGGIIIVGTGSVGWGIVAGREHRVGGWGFPVSDEGSGAWIGCEAARRVLWAYDGRIPWTGLLKRILARFDGDPHAIVRWMGQAQPRDFGVLAPLVVEYSARDDAVACELMRGAANHIDGMASRLAALGVTRLALSGGLAASMERWLSPQTRERLVTPEGDALSGALQLARLEAKAMAQSLLAAQNG</sequence>
<keyword evidence="2" id="KW-0808">Transferase</keyword>
<dbReference type="InterPro" id="IPR043129">
    <property type="entry name" value="ATPase_NBD"/>
</dbReference>
<evidence type="ECO:0000259" key="1">
    <source>
        <dbReference type="Pfam" id="PF01869"/>
    </source>
</evidence>
<reference evidence="2 3" key="1">
    <citation type="submission" date="2019-11" db="EMBL/GenBank/DDBJ databases">
        <title>Identification of a novel strain.</title>
        <authorList>
            <person name="Xu Q."/>
            <person name="Wang G."/>
        </authorList>
    </citation>
    <scope>NUCLEOTIDE SEQUENCE [LARGE SCALE GENOMIC DNA]</scope>
    <source>
        <strain evidence="3">xq</strain>
    </source>
</reference>
<evidence type="ECO:0000313" key="2">
    <source>
        <dbReference type="EMBL" id="MTD96111.1"/>
    </source>
</evidence>
<dbReference type="PANTHER" id="PTHR43190:SF3">
    <property type="entry name" value="N-ACETYL-D-GLUCOSAMINE KINASE"/>
    <property type="match status" value="1"/>
</dbReference>
<accession>A0A6I3KTV1</accession>
<dbReference type="Gene3D" id="3.30.420.40">
    <property type="match status" value="2"/>
</dbReference>
<dbReference type="GO" id="GO:0016301">
    <property type="term" value="F:kinase activity"/>
    <property type="evidence" value="ECO:0007669"/>
    <property type="project" value="UniProtKB-KW"/>
</dbReference>
<gene>
    <name evidence="2" type="ORF">GIW81_17365</name>
</gene>
<keyword evidence="2" id="KW-0418">Kinase</keyword>
<dbReference type="InterPro" id="IPR052519">
    <property type="entry name" value="Euk-type_GlcNAc_Kinase"/>
</dbReference>